<feature type="transmembrane region" description="Helical" evidence="1">
    <location>
        <begin position="26"/>
        <end position="46"/>
    </location>
</feature>
<protein>
    <submittedName>
        <fullName evidence="2">Uncharacterized protein</fullName>
    </submittedName>
</protein>
<organism evidence="2 3">
    <name type="scientific">Chitinophaga terrae</name>
    <name type="common">ex Kim and Jung 2007</name>
    <dbReference type="NCBI Taxonomy" id="408074"/>
    <lineage>
        <taxon>Bacteria</taxon>
        <taxon>Pseudomonadati</taxon>
        <taxon>Bacteroidota</taxon>
        <taxon>Chitinophagia</taxon>
        <taxon>Chitinophagales</taxon>
        <taxon>Chitinophagaceae</taxon>
        <taxon>Chitinophaga</taxon>
    </lineage>
</organism>
<keyword evidence="1" id="KW-0472">Membrane</keyword>
<feature type="transmembrane region" description="Helical" evidence="1">
    <location>
        <begin position="96"/>
        <end position="116"/>
    </location>
</feature>
<keyword evidence="1" id="KW-0812">Transmembrane</keyword>
<name>A0A1H3X6T2_9BACT</name>
<dbReference type="EMBL" id="FNRL01000001">
    <property type="protein sequence ID" value="SDZ95115.1"/>
    <property type="molecule type" value="Genomic_DNA"/>
</dbReference>
<feature type="transmembrane region" description="Helical" evidence="1">
    <location>
        <begin position="207"/>
        <end position="225"/>
    </location>
</feature>
<gene>
    <name evidence="2" type="ORF">SAMN05660909_00297</name>
</gene>
<feature type="transmembrane region" description="Helical" evidence="1">
    <location>
        <begin position="412"/>
        <end position="434"/>
    </location>
</feature>
<accession>A0A1H3X6T2</accession>
<dbReference type="AlphaFoldDB" id="A0A1H3X6T2"/>
<dbReference type="RefSeq" id="WP_089757894.1">
    <property type="nucleotide sequence ID" value="NZ_BKAT01000012.1"/>
</dbReference>
<dbReference type="Proteomes" id="UP000199656">
    <property type="component" value="Unassembled WGS sequence"/>
</dbReference>
<sequence length="513" mass="59998">MNTINRHSIKNLTLKKYVNQEHECKIYILLTCVLSVIQLAVFKYYYPYPNFIHGDSFVYLKMAAENLSIDTYPIGYPMFLRMVSVFSTSHTVLVSIQYGLLQLSILYLLFTIFLFYTPNRITRIMMFIFFIVNPVSFNLANFVSSDCLFLSLSIIWFAQLIWMKRNPTLNLIIINAVLLFILFTIRYNALYYPVITVIVLFIKPAYVKVRIFGLLISLILIGFFIRNTKEEYYKLSGVRQFTPFSGWQLANNALYAYKYVDSSKMKTLPVKYRLIDQMVRNYFDTTRDIKRFPFQELQASTVYMWDLNSPLNIYARTLVRKDTTDGGLKTWAVAAPMMNDYGIQLIKTYPTEFFRYYIIPNSIKYYTPPVEFMEVYNSGVGYVNPIAKKWFHLKSSKVTNRVKGLEIRMLDYFPILVAVMNVLIVLNIISFFVLKMNRQFPELLEFISIVFVVWLINFGFSVFSAPIALRFQLFPILISMALVFLLMEKLIVVAFKKQPVMNLDSSNIGIHAC</sequence>
<feature type="transmembrane region" description="Helical" evidence="1">
    <location>
        <begin position="169"/>
        <end position="187"/>
    </location>
</feature>
<evidence type="ECO:0000313" key="3">
    <source>
        <dbReference type="Proteomes" id="UP000199656"/>
    </source>
</evidence>
<dbReference type="STRING" id="408074.SAMN05660909_00297"/>
<proteinExistence type="predicted"/>
<reference evidence="3" key="1">
    <citation type="submission" date="2016-10" db="EMBL/GenBank/DDBJ databases">
        <authorList>
            <person name="Varghese N."/>
            <person name="Submissions S."/>
        </authorList>
    </citation>
    <scope>NUCLEOTIDE SEQUENCE [LARGE SCALE GENOMIC DNA]</scope>
    <source>
        <strain evidence="3">DSM 23920</strain>
    </source>
</reference>
<keyword evidence="1" id="KW-1133">Transmembrane helix</keyword>
<keyword evidence="3" id="KW-1185">Reference proteome</keyword>
<feature type="transmembrane region" description="Helical" evidence="1">
    <location>
        <begin position="446"/>
        <end position="469"/>
    </location>
</feature>
<feature type="transmembrane region" description="Helical" evidence="1">
    <location>
        <begin position="143"/>
        <end position="162"/>
    </location>
</feature>
<feature type="transmembrane region" description="Helical" evidence="1">
    <location>
        <begin position="476"/>
        <end position="495"/>
    </location>
</feature>
<evidence type="ECO:0000256" key="1">
    <source>
        <dbReference type="SAM" id="Phobius"/>
    </source>
</evidence>
<evidence type="ECO:0000313" key="2">
    <source>
        <dbReference type="EMBL" id="SDZ95115.1"/>
    </source>
</evidence>